<dbReference type="EMBL" id="NAJN01000447">
    <property type="protein sequence ID" value="TKA73226.1"/>
    <property type="molecule type" value="Genomic_DNA"/>
</dbReference>
<evidence type="ECO:0000313" key="1">
    <source>
        <dbReference type="EMBL" id="TKA73226.1"/>
    </source>
</evidence>
<gene>
    <name evidence="1" type="ORF">B0A49_04895</name>
</gene>
<evidence type="ECO:0000313" key="2">
    <source>
        <dbReference type="Proteomes" id="UP000308768"/>
    </source>
</evidence>
<proteinExistence type="predicted"/>
<protein>
    <submittedName>
        <fullName evidence="1">Uncharacterized protein</fullName>
    </submittedName>
</protein>
<sequence length="163" mass="18348">VDTIDWGDYFDSIPSFANIVNRSPVAEAARSDCRGFHTFGHFQTVDNWHHVRKLITALESHLSYTARPNDAHKAETDLRMLLAAIHHGAAGPLPWILVVDAMLCKVWRRRIRKSSPSALLTELFDELVLFLHGTARNAIAGRYPSGGFPKAPLAKEWHNKIEN</sequence>
<name>A0A4U0XBS5_9PEZI</name>
<feature type="non-terminal residue" evidence="1">
    <location>
        <position position="1"/>
    </location>
</feature>
<accession>A0A4U0XBS5</accession>
<organism evidence="1 2">
    <name type="scientific">Cryomyces minteri</name>
    <dbReference type="NCBI Taxonomy" id="331657"/>
    <lineage>
        <taxon>Eukaryota</taxon>
        <taxon>Fungi</taxon>
        <taxon>Dikarya</taxon>
        <taxon>Ascomycota</taxon>
        <taxon>Pezizomycotina</taxon>
        <taxon>Dothideomycetes</taxon>
        <taxon>Dothideomycetes incertae sedis</taxon>
        <taxon>Cryomyces</taxon>
    </lineage>
</organism>
<keyword evidence="2" id="KW-1185">Reference proteome</keyword>
<dbReference type="AlphaFoldDB" id="A0A4U0XBS5"/>
<dbReference type="Proteomes" id="UP000308768">
    <property type="component" value="Unassembled WGS sequence"/>
</dbReference>
<reference evidence="1 2" key="1">
    <citation type="submission" date="2017-03" db="EMBL/GenBank/DDBJ databases">
        <title>Genomes of endolithic fungi from Antarctica.</title>
        <authorList>
            <person name="Coleine C."/>
            <person name="Masonjones S."/>
            <person name="Stajich J.E."/>
        </authorList>
    </citation>
    <scope>NUCLEOTIDE SEQUENCE [LARGE SCALE GENOMIC DNA]</scope>
    <source>
        <strain evidence="1 2">CCFEE 5187</strain>
    </source>
</reference>
<comment type="caution">
    <text evidence="1">The sequence shown here is derived from an EMBL/GenBank/DDBJ whole genome shotgun (WGS) entry which is preliminary data.</text>
</comment>